<accession>A0A8H7PE27</accession>
<reference evidence="2" key="1">
    <citation type="submission" date="2020-12" db="EMBL/GenBank/DDBJ databases">
        <title>Metabolic potential, ecology and presence of endohyphal bacteria is reflected in genomic diversity of Mucoromycotina.</title>
        <authorList>
            <person name="Muszewska A."/>
            <person name="Okrasinska A."/>
            <person name="Steczkiewicz K."/>
            <person name="Drgas O."/>
            <person name="Orlowska M."/>
            <person name="Perlinska-Lenart U."/>
            <person name="Aleksandrzak-Piekarczyk T."/>
            <person name="Szatraj K."/>
            <person name="Zielenkiewicz U."/>
            <person name="Pilsyk S."/>
            <person name="Malc E."/>
            <person name="Mieczkowski P."/>
            <person name="Kruszewska J.S."/>
            <person name="Biernat P."/>
            <person name="Pawlowska J."/>
        </authorList>
    </citation>
    <scope>NUCLEOTIDE SEQUENCE</scope>
    <source>
        <strain evidence="2">WA0000067209</strain>
    </source>
</reference>
<gene>
    <name evidence="2" type="ORF">INT43_004755</name>
</gene>
<organism evidence="2 3">
    <name type="scientific">Mortierella isabellina</name>
    <name type="common">Filamentous fungus</name>
    <name type="synonym">Umbelopsis isabellina</name>
    <dbReference type="NCBI Taxonomy" id="91625"/>
    <lineage>
        <taxon>Eukaryota</taxon>
        <taxon>Fungi</taxon>
        <taxon>Fungi incertae sedis</taxon>
        <taxon>Mucoromycota</taxon>
        <taxon>Mucoromycotina</taxon>
        <taxon>Umbelopsidomycetes</taxon>
        <taxon>Umbelopsidales</taxon>
        <taxon>Umbelopsidaceae</taxon>
        <taxon>Umbelopsis</taxon>
    </lineage>
</organism>
<name>A0A8H7PE27_MORIS</name>
<evidence type="ECO:0000256" key="1">
    <source>
        <dbReference type="SAM" id="MobiDB-lite"/>
    </source>
</evidence>
<sequence length="89" mass="9874">MDPGSKLLEQLKLVPNLVSEDPATITPTNSSFLDMPYSEFSKLLSERRRSSATTIASNESNSDLSTTSSQEQEDNGMLWDSQVGYQQNK</sequence>
<dbReference type="OrthoDB" id="2281185at2759"/>
<evidence type="ECO:0000313" key="3">
    <source>
        <dbReference type="Proteomes" id="UP000654370"/>
    </source>
</evidence>
<dbReference type="EMBL" id="JAEPQZ010000017">
    <property type="protein sequence ID" value="KAG2172214.1"/>
    <property type="molecule type" value="Genomic_DNA"/>
</dbReference>
<dbReference type="AlphaFoldDB" id="A0A8H7PE27"/>
<feature type="region of interest" description="Disordered" evidence="1">
    <location>
        <begin position="51"/>
        <end position="89"/>
    </location>
</feature>
<dbReference type="Proteomes" id="UP000654370">
    <property type="component" value="Unassembled WGS sequence"/>
</dbReference>
<keyword evidence="3" id="KW-1185">Reference proteome</keyword>
<proteinExistence type="predicted"/>
<protein>
    <submittedName>
        <fullName evidence="2">Uncharacterized protein</fullName>
    </submittedName>
</protein>
<evidence type="ECO:0000313" key="2">
    <source>
        <dbReference type="EMBL" id="KAG2172214.1"/>
    </source>
</evidence>
<feature type="compositionally biased region" description="Polar residues" evidence="1">
    <location>
        <begin position="51"/>
        <end position="70"/>
    </location>
</feature>
<comment type="caution">
    <text evidence="2">The sequence shown here is derived from an EMBL/GenBank/DDBJ whole genome shotgun (WGS) entry which is preliminary data.</text>
</comment>